<dbReference type="PANTHER" id="PTHR10683:SF40">
    <property type="entry name" value="FRUCTOSE-6-PHOSPHATE ALDOLASE 1-RELATED"/>
    <property type="match status" value="1"/>
</dbReference>
<sequence>MNFPSNIYIDGGDPAETRQADAMLKKAGYHGLDGQTTNPSLIAKRAISDKQKVISKNKNVSPITSRLSPKEATAYYRKTVEEMSAIIPNGKISIQVIGDPATLTKKEMLSQARDRIRWIPNGVIKFPITNVGLAAAEEFCEEGPVNMTLNFSQEQAAAVYVATKTHNYDVFISPFVGRLDDKGEKGMDVVANELAMYRAVGGGHVKVLTASVRTIKHLLYALFIKSPVVTIPFKIFKEWADAGYTVPKADFIYDTPGLAEIPYRELTLDKEWTQYDLHHDLTDAGVARFWEDWKGIVG</sequence>
<name>A0A1F5ZHB8_9BACT</name>
<dbReference type="STRING" id="1798370.A2Z00_04230"/>
<dbReference type="Gene3D" id="3.20.20.70">
    <property type="entry name" value="Aldolase class I"/>
    <property type="match status" value="1"/>
</dbReference>
<evidence type="ECO:0000313" key="2">
    <source>
        <dbReference type="EMBL" id="OGG11909.1"/>
    </source>
</evidence>
<comment type="caution">
    <text evidence="2">The sequence shown here is derived from an EMBL/GenBank/DDBJ whole genome shotgun (WGS) entry which is preliminary data.</text>
</comment>
<protein>
    <recommendedName>
        <fullName evidence="4">Transaldolase</fullName>
    </recommendedName>
</protein>
<evidence type="ECO:0000256" key="1">
    <source>
        <dbReference type="ARBA" id="ARBA00023270"/>
    </source>
</evidence>
<dbReference type="PANTHER" id="PTHR10683">
    <property type="entry name" value="TRANSALDOLASE"/>
    <property type="match status" value="1"/>
</dbReference>
<evidence type="ECO:0008006" key="4">
    <source>
        <dbReference type="Google" id="ProtNLM"/>
    </source>
</evidence>
<dbReference type="Proteomes" id="UP000177268">
    <property type="component" value="Unassembled WGS sequence"/>
</dbReference>
<dbReference type="GO" id="GO:0005975">
    <property type="term" value="P:carbohydrate metabolic process"/>
    <property type="evidence" value="ECO:0007669"/>
    <property type="project" value="InterPro"/>
</dbReference>
<dbReference type="InterPro" id="IPR013785">
    <property type="entry name" value="Aldolase_TIM"/>
</dbReference>
<organism evidence="2 3">
    <name type="scientific">Candidatus Gottesmanbacteria bacterium RBG_13_45_10</name>
    <dbReference type="NCBI Taxonomy" id="1798370"/>
    <lineage>
        <taxon>Bacteria</taxon>
        <taxon>Candidatus Gottesmaniibacteriota</taxon>
    </lineage>
</organism>
<evidence type="ECO:0000313" key="3">
    <source>
        <dbReference type="Proteomes" id="UP000177268"/>
    </source>
</evidence>
<gene>
    <name evidence="2" type="ORF">A2Z00_04230</name>
</gene>
<accession>A0A1F5ZHB8</accession>
<proteinExistence type="predicted"/>
<dbReference type="AlphaFoldDB" id="A0A1F5ZHB8"/>
<dbReference type="InterPro" id="IPR001585">
    <property type="entry name" value="TAL/FSA"/>
</dbReference>
<dbReference type="EMBL" id="MFIZ01000010">
    <property type="protein sequence ID" value="OGG11909.1"/>
    <property type="molecule type" value="Genomic_DNA"/>
</dbReference>
<dbReference type="Pfam" id="PF00923">
    <property type="entry name" value="TAL_FSA"/>
    <property type="match status" value="1"/>
</dbReference>
<dbReference type="SUPFAM" id="SSF51569">
    <property type="entry name" value="Aldolase"/>
    <property type="match status" value="1"/>
</dbReference>
<keyword evidence="1" id="KW-0704">Schiff base</keyword>
<reference evidence="2 3" key="1">
    <citation type="journal article" date="2016" name="Nat. Commun.">
        <title>Thousands of microbial genomes shed light on interconnected biogeochemical processes in an aquifer system.</title>
        <authorList>
            <person name="Anantharaman K."/>
            <person name="Brown C.T."/>
            <person name="Hug L.A."/>
            <person name="Sharon I."/>
            <person name="Castelle C.J."/>
            <person name="Probst A.J."/>
            <person name="Thomas B.C."/>
            <person name="Singh A."/>
            <person name="Wilkins M.J."/>
            <person name="Karaoz U."/>
            <person name="Brodie E.L."/>
            <person name="Williams K.H."/>
            <person name="Hubbard S.S."/>
            <person name="Banfield J.F."/>
        </authorList>
    </citation>
    <scope>NUCLEOTIDE SEQUENCE [LARGE SCALE GENOMIC DNA]</scope>
</reference>